<evidence type="ECO:0000256" key="4">
    <source>
        <dbReference type="ARBA" id="ARBA00022777"/>
    </source>
</evidence>
<gene>
    <name evidence="10" type="ORF">G9C98_002220</name>
</gene>
<evidence type="ECO:0000256" key="6">
    <source>
        <dbReference type="ARBA" id="ARBA00023136"/>
    </source>
</evidence>
<dbReference type="GO" id="GO:0008481">
    <property type="term" value="F:sphingosine kinase activity"/>
    <property type="evidence" value="ECO:0007669"/>
    <property type="project" value="UniProtKB-EC"/>
</dbReference>
<dbReference type="AlphaFoldDB" id="A0A8J5R447"/>
<evidence type="ECO:0000256" key="3">
    <source>
        <dbReference type="ARBA" id="ARBA00022741"/>
    </source>
</evidence>
<evidence type="ECO:0000256" key="8">
    <source>
        <dbReference type="SAM" id="MobiDB-lite"/>
    </source>
</evidence>
<dbReference type="GO" id="GO:0042981">
    <property type="term" value="P:regulation of apoptotic process"/>
    <property type="evidence" value="ECO:0007669"/>
    <property type="project" value="UniProtKB-ARBA"/>
</dbReference>
<comment type="subcellular location">
    <subcellularLocation>
        <location evidence="1">Endomembrane system</location>
    </subcellularLocation>
</comment>
<comment type="caution">
    <text evidence="10">The sequence shown here is derived from an EMBL/GenBank/DDBJ whole genome shotgun (WGS) entry which is preliminary data.</text>
</comment>
<dbReference type="SMART" id="SM00046">
    <property type="entry name" value="DAGKc"/>
    <property type="match status" value="1"/>
</dbReference>
<feature type="compositionally biased region" description="Polar residues" evidence="8">
    <location>
        <begin position="523"/>
        <end position="536"/>
    </location>
</feature>
<dbReference type="InterPro" id="IPR045540">
    <property type="entry name" value="YegS/DAGK_C"/>
</dbReference>
<dbReference type="InterPro" id="IPR050187">
    <property type="entry name" value="Lipid_Phosphate_FormReg"/>
</dbReference>
<keyword evidence="2" id="KW-0808">Transferase</keyword>
<dbReference type="Proteomes" id="UP000729913">
    <property type="component" value="Unassembled WGS sequence"/>
</dbReference>
<dbReference type="PANTHER" id="PTHR12358:SF112">
    <property type="entry name" value="LD11247P-RELATED"/>
    <property type="match status" value="1"/>
</dbReference>
<proteinExistence type="predicted"/>
<dbReference type="GO" id="GO:0046512">
    <property type="term" value="P:sphingosine biosynthetic process"/>
    <property type="evidence" value="ECO:0007669"/>
    <property type="project" value="TreeGrafter"/>
</dbReference>
<dbReference type="GO" id="GO:0012505">
    <property type="term" value="C:endomembrane system"/>
    <property type="evidence" value="ECO:0007669"/>
    <property type="project" value="UniProtKB-SubCell"/>
</dbReference>
<feature type="region of interest" description="Disordered" evidence="8">
    <location>
        <begin position="509"/>
        <end position="536"/>
    </location>
</feature>
<accession>A0A8J5R447</accession>
<evidence type="ECO:0000256" key="5">
    <source>
        <dbReference type="ARBA" id="ARBA00022840"/>
    </source>
</evidence>
<reference evidence="10" key="2">
    <citation type="submission" date="2021-04" db="EMBL/GenBank/DDBJ databases">
        <title>Genome-wide patterns of bracovirus chromosomal integration into multiple host tissues during parasitism.</title>
        <authorList>
            <person name="Chebbi M.A.C."/>
        </authorList>
    </citation>
    <scope>NUCLEOTIDE SEQUENCE</scope>
    <source>
        <tissue evidence="10">Whole body</tissue>
    </source>
</reference>
<dbReference type="EMBL" id="JAAOIC020000019">
    <property type="protein sequence ID" value="KAG8041232.1"/>
    <property type="molecule type" value="Genomic_DNA"/>
</dbReference>
<dbReference type="InterPro" id="IPR001206">
    <property type="entry name" value="Diacylglycerol_kinase_cat_dom"/>
</dbReference>
<keyword evidence="3" id="KW-0547">Nucleotide-binding</keyword>
<reference evidence="10" key="1">
    <citation type="submission" date="2020-03" db="EMBL/GenBank/DDBJ databases">
        <authorList>
            <person name="Chebbi M.A."/>
            <person name="Drezen J.M."/>
        </authorList>
    </citation>
    <scope>NUCLEOTIDE SEQUENCE</scope>
    <source>
        <tissue evidence="10">Whole body</tissue>
    </source>
</reference>
<keyword evidence="11" id="KW-1185">Reference proteome</keyword>
<dbReference type="GO" id="GO:0005737">
    <property type="term" value="C:cytoplasm"/>
    <property type="evidence" value="ECO:0007669"/>
    <property type="project" value="TreeGrafter"/>
</dbReference>
<keyword evidence="5" id="KW-0067">ATP-binding</keyword>
<evidence type="ECO:0000259" key="9">
    <source>
        <dbReference type="PROSITE" id="PS50146"/>
    </source>
</evidence>
<dbReference type="Pfam" id="PF00781">
    <property type="entry name" value="DAGK_cat"/>
    <property type="match status" value="1"/>
</dbReference>
<protein>
    <recommendedName>
        <fullName evidence="7">sphingosine kinase</fullName>
        <ecNumber evidence="7">2.7.1.91</ecNumber>
    </recommendedName>
</protein>
<dbReference type="PANTHER" id="PTHR12358">
    <property type="entry name" value="SPHINGOSINE KINASE"/>
    <property type="match status" value="1"/>
</dbReference>
<keyword evidence="6" id="KW-0472">Membrane</keyword>
<dbReference type="FunFam" id="3.40.50.10330:FF:000005">
    <property type="entry name" value="Sphingosine kinase 2"/>
    <property type="match status" value="1"/>
</dbReference>
<name>A0A8J5R447_9HYME</name>
<organism evidence="10 11">
    <name type="scientific">Cotesia typhae</name>
    <dbReference type="NCBI Taxonomy" id="2053667"/>
    <lineage>
        <taxon>Eukaryota</taxon>
        <taxon>Metazoa</taxon>
        <taxon>Ecdysozoa</taxon>
        <taxon>Arthropoda</taxon>
        <taxon>Hexapoda</taxon>
        <taxon>Insecta</taxon>
        <taxon>Pterygota</taxon>
        <taxon>Neoptera</taxon>
        <taxon>Endopterygota</taxon>
        <taxon>Hymenoptera</taxon>
        <taxon>Apocrita</taxon>
        <taxon>Ichneumonoidea</taxon>
        <taxon>Braconidae</taxon>
        <taxon>Microgastrinae</taxon>
        <taxon>Cotesia</taxon>
    </lineage>
</organism>
<evidence type="ECO:0000256" key="7">
    <source>
        <dbReference type="ARBA" id="ARBA00044037"/>
    </source>
</evidence>
<dbReference type="EC" id="2.7.1.91" evidence="7"/>
<evidence type="ECO:0000256" key="1">
    <source>
        <dbReference type="ARBA" id="ARBA00004308"/>
    </source>
</evidence>
<evidence type="ECO:0000313" key="10">
    <source>
        <dbReference type="EMBL" id="KAG8041232.1"/>
    </source>
</evidence>
<dbReference type="PROSITE" id="PS50146">
    <property type="entry name" value="DAGK"/>
    <property type="match status" value="1"/>
</dbReference>
<dbReference type="GO" id="GO:0016020">
    <property type="term" value="C:membrane"/>
    <property type="evidence" value="ECO:0007669"/>
    <property type="project" value="TreeGrafter"/>
</dbReference>
<sequence>MDQESSQLRSSTLLEETFYITSKKNTYYRVKLTEKGLSLEKESNGGTKTETIALGDIIGCRCMRSKRRNTGSCACRPTISKPQMRDVEFNETYHGWDQLDTSAYLYIYAYTLKKARVKGAPRRERTTITLRFRSFDKYQDNLREASRWRLAIKCLINKIPIPKNLMSPSHGNLDTLLKACSSEEKKLLVLLNPKSGPGRSREIFQRRVHPILSEAEKLYEVHVTKCQNYARDFIRTRNIYQWSGILCVGGDGVVFEVINGLLERPDWKRSLEELPLGIIPCGSGNGLAKSIAYAKQEPYDSNPFLISALSVVKNKYSPIDLVRIETRSQILYSFLSVGWGLIADIDIESERLRAIGGQRFTIWSIARLIGLRVYKGTVSYLPCDNKVQIPSTNDNKSNGTYLYETKSYNDNNGTGIIKNNHDIITHSKSYGDDLDRLSILFNIPSYCDGVKESKSYHDVLDSVTSDLGDMYLDDDNNEIVGENLSLETEVQTRTRLDSFYSATSRKSTYYSTGSASSYHSMEDSSSLTPDGEENTVNNRCVYGPSSNLPALTAQLPSGWTQIKGEFVAVHASYQSHIGEDGFIAPRAKLDDGIIWLLIIKAGITRTNLLQFLLGLNAGTHLTSTGVDMIPVKAFRIEPETSMTGNMTVDGEKVDYGPLQAEVFSSMATVMSP</sequence>
<evidence type="ECO:0000313" key="11">
    <source>
        <dbReference type="Proteomes" id="UP000729913"/>
    </source>
</evidence>
<evidence type="ECO:0000256" key="2">
    <source>
        <dbReference type="ARBA" id="ARBA00022679"/>
    </source>
</evidence>
<dbReference type="Pfam" id="PF19279">
    <property type="entry name" value="YegS_C"/>
    <property type="match status" value="1"/>
</dbReference>
<feature type="compositionally biased region" description="Low complexity" evidence="8">
    <location>
        <begin position="509"/>
        <end position="519"/>
    </location>
</feature>
<keyword evidence="4" id="KW-0418">Kinase</keyword>
<dbReference type="GO" id="GO:0005524">
    <property type="term" value="F:ATP binding"/>
    <property type="evidence" value="ECO:0007669"/>
    <property type="project" value="UniProtKB-KW"/>
</dbReference>
<feature type="domain" description="DAGKc" evidence="9">
    <location>
        <begin position="182"/>
        <end position="328"/>
    </location>
</feature>
<dbReference type="OrthoDB" id="3853857at2759"/>